<comment type="caution">
    <text evidence="1">The sequence shown here is derived from an EMBL/GenBank/DDBJ whole genome shotgun (WGS) entry which is preliminary data.</text>
</comment>
<sequence length="203" mass="23111">MVRFLAFACLLVNQAFGELTSRPLRLGKNPAGFRYHLPEGAKWNGNGSFTEDHYFPESNHHMQCVDNGGTIYCLQETSRYIQVFPSNKKYTSPCWFADCYIKVKFTTYGWPLVNMFDITDDPIFDFRYAPFFPKGECFGTEATVLAPGRFYSTLEMYHINLVVNLKATVDFGGQNPIEEDFEIINLSVAIDGACDCFLSHTLN</sequence>
<dbReference type="EMBL" id="QTSX02005686">
    <property type="protein sequence ID" value="KAJ9059401.1"/>
    <property type="molecule type" value="Genomic_DNA"/>
</dbReference>
<protein>
    <submittedName>
        <fullName evidence="1">Uncharacterized protein</fullName>
    </submittedName>
</protein>
<gene>
    <name evidence="1" type="ORF">DSO57_1002821</name>
</gene>
<reference evidence="1" key="1">
    <citation type="submission" date="2022-04" db="EMBL/GenBank/DDBJ databases">
        <title>Genome of the entomopathogenic fungus Entomophthora muscae.</title>
        <authorList>
            <person name="Elya C."/>
            <person name="Lovett B.R."/>
            <person name="Lee E."/>
            <person name="Macias A.M."/>
            <person name="Hajek A.E."/>
            <person name="De Bivort B.L."/>
            <person name="Kasson M.T."/>
            <person name="De Fine Licht H.H."/>
            <person name="Stajich J.E."/>
        </authorList>
    </citation>
    <scope>NUCLEOTIDE SEQUENCE</scope>
    <source>
        <strain evidence="1">Berkeley</strain>
    </source>
</reference>
<organism evidence="1 2">
    <name type="scientific">Entomophthora muscae</name>
    <dbReference type="NCBI Taxonomy" id="34485"/>
    <lineage>
        <taxon>Eukaryota</taxon>
        <taxon>Fungi</taxon>
        <taxon>Fungi incertae sedis</taxon>
        <taxon>Zoopagomycota</taxon>
        <taxon>Entomophthoromycotina</taxon>
        <taxon>Entomophthoromycetes</taxon>
        <taxon>Entomophthorales</taxon>
        <taxon>Entomophthoraceae</taxon>
        <taxon>Entomophthora</taxon>
    </lineage>
</organism>
<dbReference type="Proteomes" id="UP001165960">
    <property type="component" value="Unassembled WGS sequence"/>
</dbReference>
<keyword evidence="2" id="KW-1185">Reference proteome</keyword>
<evidence type="ECO:0000313" key="2">
    <source>
        <dbReference type="Proteomes" id="UP001165960"/>
    </source>
</evidence>
<proteinExistence type="predicted"/>
<accession>A0ACC2SAI8</accession>
<evidence type="ECO:0000313" key="1">
    <source>
        <dbReference type="EMBL" id="KAJ9059401.1"/>
    </source>
</evidence>
<name>A0ACC2SAI8_9FUNG</name>